<dbReference type="Pfam" id="PF13561">
    <property type="entry name" value="adh_short_C2"/>
    <property type="match status" value="1"/>
</dbReference>
<protein>
    <recommendedName>
        <fullName evidence="3 10">3-oxoacyl-[acyl-carrier-protein] reductase</fullName>
        <ecNumber evidence="3 10">1.1.1.100</ecNumber>
    </recommendedName>
</protein>
<keyword evidence="10" id="KW-0276">Fatty acid metabolism</keyword>
<keyword evidence="6" id="KW-0753">Steroid metabolism</keyword>
<evidence type="ECO:0000313" key="12">
    <source>
        <dbReference type="EMBL" id="PDX57680.1"/>
    </source>
</evidence>
<dbReference type="InterPro" id="IPR011284">
    <property type="entry name" value="3oxo_ACP_reduc"/>
</dbReference>
<feature type="domain" description="Ketoreductase" evidence="11">
    <location>
        <begin position="8"/>
        <end position="188"/>
    </location>
</feature>
<dbReference type="RefSeq" id="WP_097778259.1">
    <property type="nucleotide sequence ID" value="NZ_CABMES010000006.1"/>
</dbReference>
<dbReference type="InterPro" id="IPR050259">
    <property type="entry name" value="SDR"/>
</dbReference>
<accession>A0A2A6Z8I9</accession>
<dbReference type="InterPro" id="IPR057326">
    <property type="entry name" value="KR_dom"/>
</dbReference>
<keyword evidence="5 10" id="KW-0560">Oxidoreductase</keyword>
<evidence type="ECO:0000256" key="9">
    <source>
        <dbReference type="PIRSR" id="PIRSR611284-2"/>
    </source>
</evidence>
<comment type="function">
    <text evidence="10">Catalyzes the NADPH-dependent reduction of beta-ketoacyl-ACP substrates to beta-hydroxyacyl-ACP products, the first reductive step in the elongation cycle of fatty acid biosynthesis.</text>
</comment>
<dbReference type="NCBIfam" id="NF005559">
    <property type="entry name" value="PRK07231.1"/>
    <property type="match status" value="1"/>
</dbReference>
<dbReference type="Gene3D" id="3.40.50.720">
    <property type="entry name" value="NAD(P)-binding Rossmann-like Domain"/>
    <property type="match status" value="1"/>
</dbReference>
<gene>
    <name evidence="12" type="primary">fabG</name>
    <name evidence="12" type="ORF">CGS46_14360</name>
</gene>
<dbReference type="InterPro" id="IPR020904">
    <property type="entry name" value="Sc_DH/Rdtase_CS"/>
</dbReference>
<evidence type="ECO:0000313" key="13">
    <source>
        <dbReference type="Proteomes" id="UP000220752"/>
    </source>
</evidence>
<feature type="binding site" evidence="9">
    <location>
        <position position="92"/>
    </location>
    <ligand>
        <name>NADP(+)</name>
        <dbReference type="ChEBI" id="CHEBI:58349"/>
    </ligand>
</feature>
<keyword evidence="10" id="KW-0444">Lipid biosynthesis</keyword>
<evidence type="ECO:0000256" key="4">
    <source>
        <dbReference type="ARBA" id="ARBA00022857"/>
    </source>
</evidence>
<dbReference type="EMBL" id="NMTQ01000037">
    <property type="protein sequence ID" value="PDX57680.1"/>
    <property type="molecule type" value="Genomic_DNA"/>
</dbReference>
<reference evidence="12 13" key="1">
    <citation type="journal article" date="2017" name="Front. Microbiol.">
        <title>New Insights into the Diversity of the Genus Faecalibacterium.</title>
        <authorList>
            <person name="Benevides L."/>
            <person name="Burman S."/>
            <person name="Martin R."/>
            <person name="Robert V."/>
            <person name="Thomas M."/>
            <person name="Miquel S."/>
            <person name="Chain F."/>
            <person name="Sokol H."/>
            <person name="Bermudez-Humaran L.G."/>
            <person name="Morrison M."/>
            <person name="Langella P."/>
            <person name="Azevedo V.A."/>
            <person name="Chatel J.M."/>
            <person name="Soares S."/>
        </authorList>
    </citation>
    <scope>NUCLEOTIDE SEQUENCE [LARGE SCALE GENOMIC DNA]</scope>
    <source>
        <strain evidence="13">CNCM I-4540</strain>
    </source>
</reference>
<dbReference type="UniPathway" id="UPA00094"/>
<dbReference type="Proteomes" id="UP000220752">
    <property type="component" value="Unassembled WGS sequence"/>
</dbReference>
<comment type="similarity">
    <text evidence="2 10">Belongs to the short-chain dehydrogenases/reductases (SDR) family.</text>
</comment>
<dbReference type="PANTHER" id="PTHR42879:SF2">
    <property type="entry name" value="3-OXOACYL-[ACYL-CARRIER-PROTEIN] REDUCTASE FABG"/>
    <property type="match status" value="1"/>
</dbReference>
<feature type="binding site" evidence="9">
    <location>
        <begin position="14"/>
        <end position="17"/>
    </location>
    <ligand>
        <name>NADP(+)</name>
        <dbReference type="ChEBI" id="CHEBI:58349"/>
    </ligand>
</feature>
<dbReference type="EC" id="1.1.1.100" evidence="3 10"/>
<evidence type="ECO:0000256" key="7">
    <source>
        <dbReference type="ARBA" id="ARBA00048508"/>
    </source>
</evidence>
<dbReference type="PRINTS" id="PR00081">
    <property type="entry name" value="GDHRDH"/>
</dbReference>
<dbReference type="CDD" id="cd05333">
    <property type="entry name" value="BKR_SDR_c"/>
    <property type="match status" value="1"/>
</dbReference>
<keyword evidence="10" id="KW-0443">Lipid metabolism</keyword>
<dbReference type="GO" id="GO:0008202">
    <property type="term" value="P:steroid metabolic process"/>
    <property type="evidence" value="ECO:0007669"/>
    <property type="project" value="UniProtKB-KW"/>
</dbReference>
<comment type="catalytic activity">
    <reaction evidence="7 10">
        <text>a (3R)-hydroxyacyl-[ACP] + NADP(+) = a 3-oxoacyl-[ACP] + NADPH + H(+)</text>
        <dbReference type="Rhea" id="RHEA:17397"/>
        <dbReference type="Rhea" id="RHEA-COMP:9916"/>
        <dbReference type="Rhea" id="RHEA-COMP:9945"/>
        <dbReference type="ChEBI" id="CHEBI:15378"/>
        <dbReference type="ChEBI" id="CHEBI:57783"/>
        <dbReference type="ChEBI" id="CHEBI:58349"/>
        <dbReference type="ChEBI" id="CHEBI:78776"/>
        <dbReference type="ChEBI" id="CHEBI:78827"/>
        <dbReference type="EC" id="1.1.1.100"/>
    </reaction>
</comment>
<organism evidence="12 13">
    <name type="scientific">Faecalibacterium langellae</name>
    <dbReference type="NCBI Taxonomy" id="3435293"/>
    <lineage>
        <taxon>Bacteria</taxon>
        <taxon>Bacillati</taxon>
        <taxon>Bacillota</taxon>
        <taxon>Clostridia</taxon>
        <taxon>Eubacteriales</taxon>
        <taxon>Oscillospiraceae</taxon>
        <taxon>Faecalibacterium</taxon>
    </lineage>
</organism>
<name>A0A2A6Z8I9_9FIRM</name>
<sequence length="249" mass="25927">MSEETITRTAVVTGGSRGIGRAVCIQLAKQGCNVVVNYCHGEAAAAETVALCKAENANAVAVQADVSTAEGCKALFEQAVNAFGRVDILVNNAGITRDNLILRMSEEDFDAVLNANLKGAFLCCKEAARRMVRQRWGRIVNLSSVVALRGNAGQTNYAASKAGLIGLTKSLARELASRNVTVNAVAPGFIETDMTAALPEAVRAEMAKGIPAGRAGKPEDVANAVAFFAAEQSSYLTGQVLCADGGMAM</sequence>
<dbReference type="PANTHER" id="PTHR42879">
    <property type="entry name" value="3-OXOACYL-(ACYL-CARRIER-PROTEIN) REDUCTASE"/>
    <property type="match status" value="1"/>
</dbReference>
<dbReference type="AlphaFoldDB" id="A0A2A6Z8I9"/>
<evidence type="ECO:0000259" key="11">
    <source>
        <dbReference type="SMART" id="SM00822"/>
    </source>
</evidence>
<dbReference type="GO" id="GO:0051287">
    <property type="term" value="F:NAD binding"/>
    <property type="evidence" value="ECO:0007669"/>
    <property type="project" value="UniProtKB-UniRule"/>
</dbReference>
<evidence type="ECO:0000256" key="1">
    <source>
        <dbReference type="ARBA" id="ARBA00005194"/>
    </source>
</evidence>
<dbReference type="FunFam" id="3.40.50.720:FF:000115">
    <property type="entry name" value="3-oxoacyl-[acyl-carrier-protein] reductase FabG"/>
    <property type="match status" value="1"/>
</dbReference>
<keyword evidence="4 9" id="KW-0521">NADP</keyword>
<evidence type="ECO:0000256" key="10">
    <source>
        <dbReference type="RuleBase" id="RU366074"/>
    </source>
</evidence>
<dbReference type="PRINTS" id="PR00080">
    <property type="entry name" value="SDRFAMILY"/>
</dbReference>
<dbReference type="InterPro" id="IPR036291">
    <property type="entry name" value="NAD(P)-bd_dom_sf"/>
</dbReference>
<feature type="active site" description="Proton acceptor" evidence="8">
    <location>
        <position position="157"/>
    </location>
</feature>
<keyword evidence="13" id="KW-1185">Reference proteome</keyword>
<evidence type="ECO:0000256" key="2">
    <source>
        <dbReference type="ARBA" id="ARBA00006484"/>
    </source>
</evidence>
<dbReference type="SMART" id="SM00822">
    <property type="entry name" value="PKS_KR"/>
    <property type="match status" value="1"/>
</dbReference>
<comment type="pathway">
    <text evidence="1 10">Lipid metabolism; fatty acid biosynthesis.</text>
</comment>
<evidence type="ECO:0000256" key="6">
    <source>
        <dbReference type="ARBA" id="ARBA00023221"/>
    </source>
</evidence>
<dbReference type="PROSITE" id="PS00061">
    <property type="entry name" value="ADH_SHORT"/>
    <property type="match status" value="1"/>
</dbReference>
<dbReference type="GO" id="GO:0006633">
    <property type="term" value="P:fatty acid biosynthetic process"/>
    <property type="evidence" value="ECO:0007669"/>
    <property type="project" value="UniProtKB-UniPathway"/>
</dbReference>
<dbReference type="GO" id="GO:0004316">
    <property type="term" value="F:3-oxoacyl-[acyl-carrier-protein] reductase (NADPH) activity"/>
    <property type="evidence" value="ECO:0007669"/>
    <property type="project" value="UniProtKB-UniRule"/>
</dbReference>
<evidence type="ECO:0000256" key="3">
    <source>
        <dbReference type="ARBA" id="ARBA00012948"/>
    </source>
</evidence>
<dbReference type="SUPFAM" id="SSF51735">
    <property type="entry name" value="NAD(P)-binding Rossmann-fold domains"/>
    <property type="match status" value="1"/>
</dbReference>
<dbReference type="NCBIfam" id="TIGR01830">
    <property type="entry name" value="3oxo_ACP_reduc"/>
    <property type="match status" value="1"/>
</dbReference>
<dbReference type="NCBIfam" id="NF009466">
    <property type="entry name" value="PRK12826.1-2"/>
    <property type="match status" value="1"/>
</dbReference>
<comment type="caution">
    <text evidence="12">The sequence shown here is derived from an EMBL/GenBank/DDBJ whole genome shotgun (WGS) entry which is preliminary data.</text>
</comment>
<evidence type="ECO:0000256" key="8">
    <source>
        <dbReference type="PIRSR" id="PIRSR611284-1"/>
    </source>
</evidence>
<feature type="binding site" evidence="9">
    <location>
        <begin position="157"/>
        <end position="161"/>
    </location>
    <ligand>
        <name>NADP(+)</name>
        <dbReference type="ChEBI" id="CHEBI:58349"/>
    </ligand>
</feature>
<evidence type="ECO:0000256" key="5">
    <source>
        <dbReference type="ARBA" id="ARBA00023002"/>
    </source>
</evidence>
<proteinExistence type="inferred from homology"/>
<keyword evidence="10" id="KW-0275">Fatty acid biosynthesis</keyword>
<feature type="binding site" evidence="9">
    <location>
        <position position="190"/>
    </location>
    <ligand>
        <name>NADP(+)</name>
        <dbReference type="ChEBI" id="CHEBI:58349"/>
    </ligand>
</feature>
<dbReference type="InterPro" id="IPR002347">
    <property type="entry name" value="SDR_fam"/>
</dbReference>
<comment type="subunit">
    <text evidence="10">Homotetramer.</text>
</comment>